<dbReference type="AlphaFoldDB" id="A0A0H3WGT8"/>
<keyword evidence="2" id="KW-0813">Transport</keyword>
<geneLocation type="mitochondrion" evidence="8"/>
<comment type="subcellular location">
    <subcellularLocation>
        <location evidence="1">Mitochondrion membrane</location>
    </subcellularLocation>
</comment>
<keyword evidence="4" id="KW-0375">Hydrogen ion transport</keyword>
<dbReference type="EMBL" id="KT022222">
    <property type="protein sequence ID" value="AKL79248.1"/>
    <property type="molecule type" value="Genomic_DNA"/>
</dbReference>
<accession>A0A0H3WGT8</accession>
<dbReference type="GO" id="GO:0031966">
    <property type="term" value="C:mitochondrial membrane"/>
    <property type="evidence" value="ECO:0007669"/>
    <property type="project" value="UniProtKB-SubCell"/>
</dbReference>
<keyword evidence="6 8" id="KW-0496">Mitochondrion</keyword>
<protein>
    <submittedName>
        <fullName evidence="8">ATPase subunit 4</fullName>
    </submittedName>
</protein>
<keyword evidence="7" id="KW-0472">Membrane</keyword>
<keyword evidence="3" id="KW-0138">CF(0)</keyword>
<evidence type="ECO:0000313" key="8">
    <source>
        <dbReference type="EMBL" id="AKL79248.1"/>
    </source>
</evidence>
<reference evidence="8" key="1">
    <citation type="journal article" date="2015" name="Proc. Natl. Acad. Sci. U.S.A.">
        <title>Miniaturized mitogenome of the parasitic plant Viscum scurruloideum is extremely divergent and dynamic and has lost all nad genes.</title>
        <authorList>
            <person name="Skippington E."/>
            <person name="Barkman T.J."/>
            <person name="Rice D.W."/>
            <person name="Palmer J.D."/>
        </authorList>
    </citation>
    <scope>NUCLEOTIDE SEQUENCE</scope>
</reference>
<dbReference type="GO" id="GO:0045259">
    <property type="term" value="C:proton-transporting ATP synthase complex"/>
    <property type="evidence" value="ECO:0007669"/>
    <property type="project" value="UniProtKB-KW"/>
</dbReference>
<evidence type="ECO:0000256" key="5">
    <source>
        <dbReference type="ARBA" id="ARBA00023065"/>
    </source>
</evidence>
<dbReference type="InterPro" id="IPR008688">
    <property type="entry name" value="ATP_synth_Bsub_B/MI25"/>
</dbReference>
<organism evidence="8">
    <name type="scientific">Viscum scurruloideum</name>
    <dbReference type="NCBI Taxonomy" id="1664545"/>
    <lineage>
        <taxon>Eukaryota</taxon>
        <taxon>Viridiplantae</taxon>
        <taxon>Streptophyta</taxon>
        <taxon>Embryophyta</taxon>
        <taxon>Tracheophyta</taxon>
        <taxon>Spermatophyta</taxon>
        <taxon>Magnoliopsida</taxon>
        <taxon>eudicotyledons</taxon>
        <taxon>Gunneridae</taxon>
        <taxon>Pentapetalae</taxon>
        <taxon>Santalales</taxon>
        <taxon>Viscaceae</taxon>
        <taxon>Viscum</taxon>
    </lineage>
</organism>
<evidence type="ECO:0000256" key="2">
    <source>
        <dbReference type="ARBA" id="ARBA00022448"/>
    </source>
</evidence>
<sequence>MHGRVAWWSMTILASSSKQISIVNEESIVAPAASCIYLFLRWNGQFFTRSMEVRIQQQSDAIFQFINQCINNYMKQAIEQRLSSAASSGLAQVVDALPIETMPIRNGGGVGGVPFAVVRCRRIQQEQLLSWRSASAASRRKNAFQLLASLRLGLLAFQ</sequence>
<evidence type="ECO:0000256" key="6">
    <source>
        <dbReference type="ARBA" id="ARBA00023128"/>
    </source>
</evidence>
<dbReference type="GO" id="GO:0015078">
    <property type="term" value="F:proton transmembrane transporter activity"/>
    <property type="evidence" value="ECO:0007669"/>
    <property type="project" value="InterPro"/>
</dbReference>
<dbReference type="GO" id="GO:0015986">
    <property type="term" value="P:proton motive force-driven ATP synthesis"/>
    <property type="evidence" value="ECO:0007669"/>
    <property type="project" value="InterPro"/>
</dbReference>
<name>A0A0H3WGT8_9MAGN</name>
<evidence type="ECO:0000256" key="7">
    <source>
        <dbReference type="ARBA" id="ARBA00023136"/>
    </source>
</evidence>
<proteinExistence type="predicted"/>
<gene>
    <name evidence="8" type="primary">atp4</name>
</gene>
<evidence type="ECO:0000256" key="3">
    <source>
        <dbReference type="ARBA" id="ARBA00022547"/>
    </source>
</evidence>
<dbReference type="Pfam" id="PF05405">
    <property type="entry name" value="Mt_ATP-synt_B"/>
    <property type="match status" value="1"/>
</dbReference>
<keyword evidence="5" id="KW-0406">Ion transport</keyword>
<evidence type="ECO:0000256" key="1">
    <source>
        <dbReference type="ARBA" id="ARBA00004325"/>
    </source>
</evidence>
<evidence type="ECO:0000256" key="4">
    <source>
        <dbReference type="ARBA" id="ARBA00022781"/>
    </source>
</evidence>